<feature type="transmembrane region" description="Helical" evidence="1">
    <location>
        <begin position="144"/>
        <end position="171"/>
    </location>
</feature>
<proteinExistence type="predicted"/>
<sequence length="178" mass="19722">MMPRLMLQPLLSEKRSLTYAVILQVWFIVAIYAVCHDQYIVRIAPEHFTIYHDPLLGIEDPTTLAAVYAFGASFSPGLLLGFCCAAAARGGEWPKVRVRRILLGVFVVVLATEVVAASSGYIVYKSGRGIYPASWYPTSTLPMLITQTIQVTCYLAAAMFSSVFLAGLLVYRHRKRGE</sequence>
<feature type="transmembrane region" description="Helical" evidence="1">
    <location>
        <begin position="16"/>
        <end position="34"/>
    </location>
</feature>
<dbReference type="RefSeq" id="WP_309490832.1">
    <property type="nucleotide sequence ID" value="NZ_JAENIG010000011.1"/>
</dbReference>
<feature type="transmembrane region" description="Helical" evidence="1">
    <location>
        <begin position="65"/>
        <end position="88"/>
    </location>
</feature>
<organism evidence="2 3">
    <name type="scientific">Oceaniferula flava</name>
    <dbReference type="NCBI Taxonomy" id="2800421"/>
    <lineage>
        <taxon>Bacteria</taxon>
        <taxon>Pseudomonadati</taxon>
        <taxon>Verrucomicrobiota</taxon>
        <taxon>Verrucomicrobiia</taxon>
        <taxon>Verrucomicrobiales</taxon>
        <taxon>Verrucomicrobiaceae</taxon>
        <taxon>Oceaniferula</taxon>
    </lineage>
</organism>
<gene>
    <name evidence="2" type="ORF">JIN83_14675</name>
</gene>
<keyword evidence="1" id="KW-0472">Membrane</keyword>
<dbReference type="EMBL" id="JAENIG010000011">
    <property type="protein sequence ID" value="MBK1856213.1"/>
    <property type="molecule type" value="Genomic_DNA"/>
</dbReference>
<reference evidence="2" key="1">
    <citation type="submission" date="2021-01" db="EMBL/GenBank/DDBJ databases">
        <title>Modified the classification status of verrucomicrobia.</title>
        <authorList>
            <person name="Feng X."/>
        </authorList>
    </citation>
    <scope>NUCLEOTIDE SEQUENCE</scope>
    <source>
        <strain evidence="2">5K15</strain>
    </source>
</reference>
<dbReference type="AlphaFoldDB" id="A0AAE2VA32"/>
<name>A0AAE2VA32_9BACT</name>
<dbReference type="Proteomes" id="UP000634206">
    <property type="component" value="Unassembled WGS sequence"/>
</dbReference>
<evidence type="ECO:0000256" key="1">
    <source>
        <dbReference type="SAM" id="Phobius"/>
    </source>
</evidence>
<comment type="caution">
    <text evidence="2">The sequence shown here is derived from an EMBL/GenBank/DDBJ whole genome shotgun (WGS) entry which is preliminary data.</text>
</comment>
<evidence type="ECO:0000313" key="2">
    <source>
        <dbReference type="EMBL" id="MBK1856213.1"/>
    </source>
</evidence>
<keyword evidence="1" id="KW-1133">Transmembrane helix</keyword>
<protein>
    <submittedName>
        <fullName evidence="2">Uncharacterized protein</fullName>
    </submittedName>
</protein>
<evidence type="ECO:0000313" key="3">
    <source>
        <dbReference type="Proteomes" id="UP000634206"/>
    </source>
</evidence>
<keyword evidence="3" id="KW-1185">Reference proteome</keyword>
<keyword evidence="1" id="KW-0812">Transmembrane</keyword>
<accession>A0AAE2VA32</accession>
<feature type="transmembrane region" description="Helical" evidence="1">
    <location>
        <begin position="100"/>
        <end position="124"/>
    </location>
</feature>